<dbReference type="SUPFAM" id="SSF141562">
    <property type="entry name" value="At5g01610-like"/>
    <property type="match status" value="1"/>
</dbReference>
<dbReference type="OrthoDB" id="1657436at2759"/>
<reference evidence="2 3" key="1">
    <citation type="submission" date="2019-06" db="EMBL/GenBank/DDBJ databases">
        <title>A chromosomal-level reference genome of Carpinus fangiana (Coryloideae, Betulaceae).</title>
        <authorList>
            <person name="Yang X."/>
            <person name="Wang Z."/>
            <person name="Zhang L."/>
            <person name="Hao G."/>
            <person name="Liu J."/>
            <person name="Yang Y."/>
        </authorList>
    </citation>
    <scope>NUCLEOTIDE SEQUENCE [LARGE SCALE GENOMIC DNA]</scope>
    <source>
        <strain evidence="2">Cfa_2016G</strain>
        <tissue evidence="2">Leaf</tissue>
    </source>
</reference>
<proteinExistence type="predicted"/>
<sequence>MGFNRRKMASIFQPKPISPMAIPFLIFFLLISLSTPSAAPTAYEVLEEYDFPVGVLPKGVLGYELDSSTGKFSVYLNGTCTFTIDSYELKYKSKITGVIAKDKISSLSGIKVKVLLFWLSIVTVTREDDELAFSVGIASADFAVTNFNESPTCGCGFDCVNVVKGRKIKPTNLVYSS</sequence>
<accession>A0A5N6QQL6</accession>
<keyword evidence="1" id="KW-0732">Signal</keyword>
<dbReference type="EMBL" id="CM017322">
    <property type="protein sequence ID" value="KAE8009461.1"/>
    <property type="molecule type" value="Genomic_DNA"/>
</dbReference>
<dbReference type="Pfam" id="PF04398">
    <property type="entry name" value="DUF538"/>
    <property type="match status" value="1"/>
</dbReference>
<dbReference type="PANTHER" id="PTHR31676">
    <property type="entry name" value="T31J12.3 PROTEIN-RELATED"/>
    <property type="match status" value="1"/>
</dbReference>
<dbReference type="Gene3D" id="2.30.240.10">
    <property type="entry name" value="At5g01610-like"/>
    <property type="match status" value="1"/>
</dbReference>
<dbReference type="PANTHER" id="PTHR31676:SF173">
    <property type="entry name" value="DUF538 DOMAIN-CONTAINING PROTEIN"/>
    <property type="match status" value="1"/>
</dbReference>
<dbReference type="InterPro" id="IPR007493">
    <property type="entry name" value="DUF538"/>
</dbReference>
<gene>
    <name evidence="2" type="ORF">FH972_005898</name>
</gene>
<dbReference type="AlphaFoldDB" id="A0A5N6QQL6"/>
<organism evidence="2 3">
    <name type="scientific">Carpinus fangiana</name>
    <dbReference type="NCBI Taxonomy" id="176857"/>
    <lineage>
        <taxon>Eukaryota</taxon>
        <taxon>Viridiplantae</taxon>
        <taxon>Streptophyta</taxon>
        <taxon>Embryophyta</taxon>
        <taxon>Tracheophyta</taxon>
        <taxon>Spermatophyta</taxon>
        <taxon>Magnoliopsida</taxon>
        <taxon>eudicotyledons</taxon>
        <taxon>Gunneridae</taxon>
        <taxon>Pentapetalae</taxon>
        <taxon>rosids</taxon>
        <taxon>fabids</taxon>
        <taxon>Fagales</taxon>
        <taxon>Betulaceae</taxon>
        <taxon>Carpinus</taxon>
    </lineage>
</organism>
<name>A0A5N6QQL6_9ROSI</name>
<keyword evidence="3" id="KW-1185">Reference proteome</keyword>
<evidence type="ECO:0000313" key="3">
    <source>
        <dbReference type="Proteomes" id="UP000327013"/>
    </source>
</evidence>
<evidence type="ECO:0000256" key="1">
    <source>
        <dbReference type="SAM" id="SignalP"/>
    </source>
</evidence>
<protein>
    <recommendedName>
        <fullName evidence="4">DUF538 domain-containing protein</fullName>
    </recommendedName>
</protein>
<evidence type="ECO:0008006" key="4">
    <source>
        <dbReference type="Google" id="ProtNLM"/>
    </source>
</evidence>
<feature type="chain" id="PRO_5024411886" description="DUF538 domain-containing protein" evidence="1">
    <location>
        <begin position="39"/>
        <end position="177"/>
    </location>
</feature>
<dbReference type="InterPro" id="IPR036758">
    <property type="entry name" value="At5g01610-like"/>
</dbReference>
<feature type="signal peptide" evidence="1">
    <location>
        <begin position="1"/>
        <end position="38"/>
    </location>
</feature>
<dbReference type="Proteomes" id="UP000327013">
    <property type="component" value="Chromosome 2"/>
</dbReference>
<evidence type="ECO:0000313" key="2">
    <source>
        <dbReference type="EMBL" id="KAE8009461.1"/>
    </source>
</evidence>